<name>A0A3M7PVY9_BRAPC</name>
<protein>
    <submittedName>
        <fullName evidence="2">Uncharacterized protein</fullName>
    </submittedName>
</protein>
<proteinExistence type="predicted"/>
<accession>A0A3M7PVY9</accession>
<keyword evidence="3" id="KW-1185">Reference proteome</keyword>
<dbReference type="AlphaFoldDB" id="A0A3M7PVY9"/>
<evidence type="ECO:0000313" key="3">
    <source>
        <dbReference type="Proteomes" id="UP000276133"/>
    </source>
</evidence>
<keyword evidence="1" id="KW-1133">Transmembrane helix</keyword>
<reference evidence="2 3" key="1">
    <citation type="journal article" date="2018" name="Sci. Rep.">
        <title>Genomic signatures of local adaptation to the degree of environmental predictability in rotifers.</title>
        <authorList>
            <person name="Franch-Gras L."/>
            <person name="Hahn C."/>
            <person name="Garcia-Roger E.M."/>
            <person name="Carmona M.J."/>
            <person name="Serra M."/>
            <person name="Gomez A."/>
        </authorList>
    </citation>
    <scope>NUCLEOTIDE SEQUENCE [LARGE SCALE GENOMIC DNA]</scope>
    <source>
        <strain evidence="2">HYR1</strain>
    </source>
</reference>
<evidence type="ECO:0000313" key="2">
    <source>
        <dbReference type="EMBL" id="RNA03362.1"/>
    </source>
</evidence>
<keyword evidence="1" id="KW-0812">Transmembrane</keyword>
<feature type="transmembrane region" description="Helical" evidence="1">
    <location>
        <begin position="94"/>
        <end position="111"/>
    </location>
</feature>
<dbReference type="Proteomes" id="UP000276133">
    <property type="component" value="Unassembled WGS sequence"/>
</dbReference>
<dbReference type="EMBL" id="REGN01008525">
    <property type="protein sequence ID" value="RNA03362.1"/>
    <property type="molecule type" value="Genomic_DNA"/>
</dbReference>
<evidence type="ECO:0000256" key="1">
    <source>
        <dbReference type="SAM" id="Phobius"/>
    </source>
</evidence>
<keyword evidence="1" id="KW-0472">Membrane</keyword>
<comment type="caution">
    <text evidence="2">The sequence shown here is derived from an EMBL/GenBank/DDBJ whole genome shotgun (WGS) entry which is preliminary data.</text>
</comment>
<gene>
    <name evidence="2" type="ORF">BpHYR1_004794</name>
</gene>
<organism evidence="2 3">
    <name type="scientific">Brachionus plicatilis</name>
    <name type="common">Marine rotifer</name>
    <name type="synonym">Brachionus muelleri</name>
    <dbReference type="NCBI Taxonomy" id="10195"/>
    <lineage>
        <taxon>Eukaryota</taxon>
        <taxon>Metazoa</taxon>
        <taxon>Spiralia</taxon>
        <taxon>Gnathifera</taxon>
        <taxon>Rotifera</taxon>
        <taxon>Eurotatoria</taxon>
        <taxon>Monogononta</taxon>
        <taxon>Pseudotrocha</taxon>
        <taxon>Ploima</taxon>
        <taxon>Brachionidae</taxon>
        <taxon>Brachionus</taxon>
    </lineage>
</organism>
<feature type="transmembrane region" description="Helical" evidence="1">
    <location>
        <begin position="12"/>
        <end position="35"/>
    </location>
</feature>
<sequence length="114" mass="12852">MKKLDICQQLKILHIFLCLHNYSFHSALSFIHIVLEQTDAGQTFCLNIVLLIHTNAKQEDLDKNVVIKHEDNSNIYINIDGNSKSHLLSQTREVGLIVACLLSVFYVAGCLRSG</sequence>